<sequence>MKSTSCDGIFFVADSNITQQGSVLVSGFKKVIETPVRVAGLNFLDDWFNGYLGYRYEGGCAIAFAGSTLVAQHILNSIKNHLSDLKPTYLDGKYQLAMPCETKKFLNGYYDTDMFLSHDLGVNHLLTAAFIASVVKHSVESVLIQAKKHDSMKQFFEAYRADFILGVCCPETRNYHIYQYEILPSAVEGAVVFMEEIPQGRVAVIGMRAFHEEDANTAFAEAVALGKRTAETMYEFLIAAIQAQNEIGVQDIGMPAFMYKQRGIRLELESRSG</sequence>
<dbReference type="EMBL" id="MUJK01000003">
    <property type="protein sequence ID" value="POF42331.1"/>
    <property type="molecule type" value="Genomic_DNA"/>
</dbReference>
<keyword evidence="2" id="KW-1185">Reference proteome</keyword>
<accession>A0A2S3VQZ4</accession>
<dbReference type="AlphaFoldDB" id="A0A2S3VQZ4"/>
<dbReference type="Proteomes" id="UP000237440">
    <property type="component" value="Unassembled WGS sequence"/>
</dbReference>
<comment type="caution">
    <text evidence="1">The sequence shown here is derived from an EMBL/GenBank/DDBJ whole genome shotgun (WGS) entry which is preliminary data.</text>
</comment>
<protein>
    <submittedName>
        <fullName evidence="1">Uncharacterized protein</fullName>
    </submittedName>
</protein>
<name>A0A2S3VQZ4_9PSED</name>
<proteinExistence type="predicted"/>
<dbReference type="OrthoDB" id="8560256at2"/>
<dbReference type="RefSeq" id="WP_103395130.1">
    <property type="nucleotide sequence ID" value="NZ_MUJK01000003.1"/>
</dbReference>
<reference evidence="2" key="1">
    <citation type="submission" date="2017-02" db="EMBL/GenBank/DDBJ databases">
        <authorList>
            <person name="Furmanczyk E.M."/>
        </authorList>
    </citation>
    <scope>NUCLEOTIDE SEQUENCE [LARGE SCALE GENOMIC DNA]</scope>
    <source>
        <strain evidence="2">AP3_22</strain>
    </source>
</reference>
<organism evidence="1 2">
    <name type="scientific">Pseudomonas laurylsulfativorans</name>
    <dbReference type="NCBI Taxonomy" id="1943631"/>
    <lineage>
        <taxon>Bacteria</taxon>
        <taxon>Pseudomonadati</taxon>
        <taxon>Pseudomonadota</taxon>
        <taxon>Gammaproteobacteria</taxon>
        <taxon>Pseudomonadales</taxon>
        <taxon>Pseudomonadaceae</taxon>
        <taxon>Pseudomonas</taxon>
    </lineage>
</organism>
<gene>
    <name evidence="1" type="ORF">B0D71_12955</name>
</gene>
<evidence type="ECO:0000313" key="1">
    <source>
        <dbReference type="EMBL" id="POF42331.1"/>
    </source>
</evidence>
<evidence type="ECO:0000313" key="2">
    <source>
        <dbReference type="Proteomes" id="UP000237440"/>
    </source>
</evidence>